<keyword evidence="3" id="KW-0813">Transport</keyword>
<feature type="transmembrane region" description="Helical" evidence="8">
    <location>
        <begin position="301"/>
        <end position="321"/>
    </location>
</feature>
<dbReference type="InterPro" id="IPR004761">
    <property type="entry name" value="Spore_GerAB"/>
</dbReference>
<keyword evidence="6 8" id="KW-1133">Transmembrane helix</keyword>
<feature type="transmembrane region" description="Helical" evidence="8">
    <location>
        <begin position="270"/>
        <end position="289"/>
    </location>
</feature>
<keyword evidence="4" id="KW-0309">Germination</keyword>
<comment type="caution">
    <text evidence="9">The sequence shown here is derived from an EMBL/GenBank/DDBJ whole genome shotgun (WGS) entry which is preliminary data.</text>
</comment>
<evidence type="ECO:0000256" key="6">
    <source>
        <dbReference type="ARBA" id="ARBA00022989"/>
    </source>
</evidence>
<dbReference type="RefSeq" id="WP_110608293.1">
    <property type="nucleotide sequence ID" value="NZ_PDOD01000001.1"/>
</dbReference>
<dbReference type="Gene3D" id="1.20.1740.10">
    <property type="entry name" value="Amino acid/polyamine transporter I"/>
    <property type="match status" value="1"/>
</dbReference>
<feature type="transmembrane region" description="Helical" evidence="8">
    <location>
        <begin position="143"/>
        <end position="165"/>
    </location>
</feature>
<evidence type="ECO:0000256" key="1">
    <source>
        <dbReference type="ARBA" id="ARBA00004141"/>
    </source>
</evidence>
<comment type="subcellular location">
    <subcellularLocation>
        <location evidence="1">Membrane</location>
        <topology evidence="1">Multi-pass membrane protein</topology>
    </subcellularLocation>
</comment>
<dbReference type="Pfam" id="PF03845">
    <property type="entry name" value="Spore_permease"/>
    <property type="match status" value="1"/>
</dbReference>
<name>A0A323TIU3_9BACI</name>
<keyword evidence="5 8" id="KW-0812">Transmembrane</keyword>
<reference evidence="9 10" key="1">
    <citation type="submission" date="2017-10" db="EMBL/GenBank/DDBJ databases">
        <title>Bacillus sp. nov., a halophilic bacterium isolated from a Keqin Lake.</title>
        <authorList>
            <person name="Wang H."/>
        </authorList>
    </citation>
    <scope>NUCLEOTIDE SEQUENCE [LARGE SCALE GENOMIC DNA]</scope>
    <source>
        <strain evidence="9 10">KQ-12</strain>
    </source>
</reference>
<evidence type="ECO:0000313" key="10">
    <source>
        <dbReference type="Proteomes" id="UP000248214"/>
    </source>
</evidence>
<keyword evidence="7 8" id="KW-0472">Membrane</keyword>
<dbReference type="EMBL" id="PDOD01000001">
    <property type="protein sequence ID" value="PYZ94659.1"/>
    <property type="molecule type" value="Genomic_DNA"/>
</dbReference>
<proteinExistence type="inferred from homology"/>
<feature type="transmembrane region" description="Helical" evidence="8">
    <location>
        <begin position="114"/>
        <end position="136"/>
    </location>
</feature>
<feature type="transmembrane region" description="Helical" evidence="8">
    <location>
        <begin position="333"/>
        <end position="352"/>
    </location>
</feature>
<sequence>MTNPIPERNLISPFLVLFLINAMQVGVGVLGFPRYVAIDVDYDGWIAVILGGFLTSVAIWLIFIILRRGNGDIIEVHKKVYGKWLGGFLSFLILLYLLSLSLVVLRTYIEVVQIWVFAQLETWALSLVFCALAYYTIVKGFRVVTGICFISVILSFLTYVSLFGPLEFMEMRNLLPIVDHTPIEFLKATKTMVLSYLGVKMLLIYYPFIKQPEKALKWAVGGNVLTMIMYLSVSLVAFIYFSPDQLQRTIWPLLSMWQIIEMPFLERFEFIAIPVWSIVVLPNICLGLWSTSRGFRLLFSFNQHQTLIVLLIIVFCLSSMLQTRASIDLLNTVVSETGFYLTYVYLPILWLIQTIRLKGRST</sequence>
<dbReference type="GO" id="GO:0009847">
    <property type="term" value="P:spore germination"/>
    <property type="evidence" value="ECO:0007669"/>
    <property type="project" value="InterPro"/>
</dbReference>
<accession>A0A323TIU3</accession>
<dbReference type="GO" id="GO:0016020">
    <property type="term" value="C:membrane"/>
    <property type="evidence" value="ECO:0007669"/>
    <property type="project" value="UniProtKB-SubCell"/>
</dbReference>
<gene>
    <name evidence="9" type="ORF">CR194_03775</name>
</gene>
<evidence type="ECO:0000256" key="3">
    <source>
        <dbReference type="ARBA" id="ARBA00022448"/>
    </source>
</evidence>
<dbReference type="OrthoDB" id="2380240at2"/>
<keyword evidence="10" id="KW-1185">Reference proteome</keyword>
<dbReference type="PANTHER" id="PTHR34975:SF2">
    <property type="entry name" value="SPORE GERMINATION PROTEIN A2"/>
    <property type="match status" value="1"/>
</dbReference>
<comment type="similarity">
    <text evidence="2">Belongs to the amino acid-polyamine-organocation (APC) superfamily. Spore germination protein (SGP) (TC 2.A.3.9) family.</text>
</comment>
<feature type="transmembrane region" description="Helical" evidence="8">
    <location>
        <begin position="185"/>
        <end position="206"/>
    </location>
</feature>
<evidence type="ECO:0000256" key="7">
    <source>
        <dbReference type="ARBA" id="ARBA00023136"/>
    </source>
</evidence>
<feature type="transmembrane region" description="Helical" evidence="8">
    <location>
        <begin position="12"/>
        <end position="32"/>
    </location>
</feature>
<protein>
    <submittedName>
        <fullName evidence="9">Spore gernimation protein GerB</fullName>
    </submittedName>
</protein>
<feature type="transmembrane region" description="Helical" evidence="8">
    <location>
        <begin position="218"/>
        <end position="241"/>
    </location>
</feature>
<evidence type="ECO:0000256" key="4">
    <source>
        <dbReference type="ARBA" id="ARBA00022544"/>
    </source>
</evidence>
<dbReference type="Proteomes" id="UP000248214">
    <property type="component" value="Unassembled WGS sequence"/>
</dbReference>
<feature type="transmembrane region" description="Helical" evidence="8">
    <location>
        <begin position="44"/>
        <end position="66"/>
    </location>
</feature>
<organism evidence="9 10">
    <name type="scientific">Salipaludibacillus keqinensis</name>
    <dbReference type="NCBI Taxonomy" id="2045207"/>
    <lineage>
        <taxon>Bacteria</taxon>
        <taxon>Bacillati</taxon>
        <taxon>Bacillota</taxon>
        <taxon>Bacilli</taxon>
        <taxon>Bacillales</taxon>
        <taxon>Bacillaceae</taxon>
    </lineage>
</organism>
<dbReference type="NCBIfam" id="TIGR00912">
    <property type="entry name" value="2A0309"/>
    <property type="match status" value="1"/>
</dbReference>
<evidence type="ECO:0000256" key="5">
    <source>
        <dbReference type="ARBA" id="ARBA00022692"/>
    </source>
</evidence>
<dbReference type="PANTHER" id="PTHR34975">
    <property type="entry name" value="SPORE GERMINATION PROTEIN A2"/>
    <property type="match status" value="1"/>
</dbReference>
<evidence type="ECO:0000256" key="8">
    <source>
        <dbReference type="SAM" id="Phobius"/>
    </source>
</evidence>
<evidence type="ECO:0000313" key="9">
    <source>
        <dbReference type="EMBL" id="PYZ94659.1"/>
    </source>
</evidence>
<dbReference type="AlphaFoldDB" id="A0A323TIU3"/>
<feature type="transmembrane region" description="Helical" evidence="8">
    <location>
        <begin position="87"/>
        <end position="108"/>
    </location>
</feature>
<evidence type="ECO:0000256" key="2">
    <source>
        <dbReference type="ARBA" id="ARBA00007998"/>
    </source>
</evidence>